<accession>A0A3M6U8P4</accession>
<evidence type="ECO:0000256" key="1">
    <source>
        <dbReference type="ARBA" id="ARBA00009045"/>
    </source>
</evidence>
<name>A0A3M6U8P4_POCDA</name>
<feature type="non-terminal residue" evidence="2">
    <location>
        <position position="1"/>
    </location>
</feature>
<evidence type="ECO:0000313" key="3">
    <source>
        <dbReference type="Proteomes" id="UP000275408"/>
    </source>
</evidence>
<dbReference type="GO" id="GO:0050708">
    <property type="term" value="P:regulation of protein secretion"/>
    <property type="evidence" value="ECO:0007669"/>
    <property type="project" value="TreeGrafter"/>
</dbReference>
<dbReference type="GO" id="GO:0005789">
    <property type="term" value="C:endoplasmic reticulum membrane"/>
    <property type="evidence" value="ECO:0007669"/>
    <property type="project" value="TreeGrafter"/>
</dbReference>
<comment type="similarity">
    <text evidence="1">Belongs to the peptidase S54 family.</text>
</comment>
<gene>
    <name evidence="2" type="ORF">pdam_00023374</name>
</gene>
<dbReference type="PANTHER" id="PTHR45965:SF3">
    <property type="entry name" value="INACTIVE RHOMBOID PROTEIN 1"/>
    <property type="match status" value="1"/>
</dbReference>
<dbReference type="AlphaFoldDB" id="A0A3M6U8P4"/>
<sequence length="164" mass="18288">PFTFRGNVTVTHSERPNPLIGPPGAQLISLGALYPPCIREDYAFNVYMVHALQLHVGEGGEKLGCCEVEEVNAAGTTTKGECSILSNNKATWREVRCSQRSSPQSAVKHILRPCCKEDGQCTLTSPQHCWFMKGRVHLHFDHCTQVQRALLKHNNLTDYIQIDS</sequence>
<reference evidence="2 3" key="1">
    <citation type="journal article" date="2018" name="Sci. Rep.">
        <title>Comparative analysis of the Pocillopora damicornis genome highlights role of immune system in coral evolution.</title>
        <authorList>
            <person name="Cunning R."/>
            <person name="Bay R.A."/>
            <person name="Gillette P."/>
            <person name="Baker A.C."/>
            <person name="Traylor-Knowles N."/>
        </authorList>
    </citation>
    <scope>NUCLEOTIDE SEQUENCE [LARGE SCALE GENOMIC DNA]</scope>
    <source>
        <strain evidence="2">RSMAS</strain>
        <tissue evidence="2">Whole animal</tissue>
    </source>
</reference>
<dbReference type="PANTHER" id="PTHR45965">
    <property type="entry name" value="INACTIVE RHOMBOID PROTEIN"/>
    <property type="match status" value="1"/>
</dbReference>
<dbReference type="OrthoDB" id="2146116at2759"/>
<dbReference type="GO" id="GO:0042058">
    <property type="term" value="P:regulation of epidermal growth factor receptor signaling pathway"/>
    <property type="evidence" value="ECO:0007669"/>
    <property type="project" value="TreeGrafter"/>
</dbReference>
<dbReference type="STRING" id="46731.A0A3M6U8P4"/>
<dbReference type="Proteomes" id="UP000275408">
    <property type="component" value="Unassembled WGS sequence"/>
</dbReference>
<evidence type="ECO:0000313" key="2">
    <source>
        <dbReference type="EMBL" id="RMX49838.1"/>
    </source>
</evidence>
<keyword evidence="3" id="KW-1185">Reference proteome</keyword>
<dbReference type="EMBL" id="RCHS01002048">
    <property type="protein sequence ID" value="RMX49838.1"/>
    <property type="molecule type" value="Genomic_DNA"/>
</dbReference>
<dbReference type="InterPro" id="IPR051512">
    <property type="entry name" value="Inactive_Rhomboid"/>
</dbReference>
<protein>
    <submittedName>
        <fullName evidence="2">Uncharacterized protein</fullName>
    </submittedName>
</protein>
<feature type="non-terminal residue" evidence="2">
    <location>
        <position position="164"/>
    </location>
</feature>
<proteinExistence type="inferred from homology"/>
<organism evidence="2 3">
    <name type="scientific">Pocillopora damicornis</name>
    <name type="common">Cauliflower coral</name>
    <name type="synonym">Millepora damicornis</name>
    <dbReference type="NCBI Taxonomy" id="46731"/>
    <lineage>
        <taxon>Eukaryota</taxon>
        <taxon>Metazoa</taxon>
        <taxon>Cnidaria</taxon>
        <taxon>Anthozoa</taxon>
        <taxon>Hexacorallia</taxon>
        <taxon>Scleractinia</taxon>
        <taxon>Astrocoeniina</taxon>
        <taxon>Pocilloporidae</taxon>
        <taxon>Pocillopora</taxon>
    </lineage>
</organism>
<comment type="caution">
    <text evidence="2">The sequence shown here is derived from an EMBL/GenBank/DDBJ whole genome shotgun (WGS) entry which is preliminary data.</text>
</comment>